<reference evidence="1 2" key="1">
    <citation type="submission" date="2016-11" db="EMBL/GenBank/DDBJ databases">
        <authorList>
            <person name="Jaros S."/>
            <person name="Januszkiewicz K."/>
            <person name="Wedrychowicz H."/>
        </authorList>
    </citation>
    <scope>NUCLEOTIDE SEQUENCE [LARGE SCALE GENOMIC DNA]</scope>
    <source>
        <strain evidence="1 2">DSM 10068</strain>
    </source>
</reference>
<dbReference type="Gene3D" id="3.30.565.10">
    <property type="entry name" value="Histidine kinase-like ATPase, C-terminal domain"/>
    <property type="match status" value="1"/>
</dbReference>
<dbReference type="InterPro" id="IPR036890">
    <property type="entry name" value="HATPase_C_sf"/>
</dbReference>
<dbReference type="AlphaFoldDB" id="A0A1M5U2R6"/>
<protein>
    <recommendedName>
        <fullName evidence="3">Histidine kinase-, DNA gyrase B-, and HSP90-like ATPase</fullName>
    </recommendedName>
</protein>
<proteinExistence type="predicted"/>
<dbReference type="EMBL" id="FQXV01000001">
    <property type="protein sequence ID" value="SHH57259.1"/>
    <property type="molecule type" value="Genomic_DNA"/>
</dbReference>
<dbReference type="SUPFAM" id="SSF55874">
    <property type="entry name" value="ATPase domain of HSP90 chaperone/DNA topoisomerase II/histidine kinase"/>
    <property type="match status" value="1"/>
</dbReference>
<name>A0A1M5U2R6_9FIRM</name>
<organism evidence="1 2">
    <name type="scientific">Sporobacter termitidis DSM 10068</name>
    <dbReference type="NCBI Taxonomy" id="1123282"/>
    <lineage>
        <taxon>Bacteria</taxon>
        <taxon>Bacillati</taxon>
        <taxon>Bacillota</taxon>
        <taxon>Clostridia</taxon>
        <taxon>Eubacteriales</taxon>
        <taxon>Oscillospiraceae</taxon>
        <taxon>Sporobacter</taxon>
    </lineage>
</organism>
<dbReference type="Proteomes" id="UP000183995">
    <property type="component" value="Unassembled WGS sequence"/>
</dbReference>
<gene>
    <name evidence="1" type="ORF">SAMN02745823_00333</name>
</gene>
<evidence type="ECO:0000313" key="1">
    <source>
        <dbReference type="EMBL" id="SHH57259.1"/>
    </source>
</evidence>
<accession>A0A1M5U2R6</accession>
<dbReference type="RefSeq" id="WP_073075898.1">
    <property type="nucleotide sequence ID" value="NZ_FQXV01000001.1"/>
</dbReference>
<sequence>MYNQNFDPLSAKYLGNDEVVIRSLKREIQNILSSYVGWFDTFCELIQNGLDALDVRMKLKEPDYKAMIHVLVDLQKNAVSVTDNGIGFEEQQYTRFLAPNFSFKSGNTRGHKGVGSTYLAYGFNYIQIATKSPSFTAIGKMENARNWLSDENPAGNPMVIPDDSDIFDPLFANIDRGVSVCIKYDENTNPKDLSWMKITNAESWLKVLKIKTGLGAIMPNENILIIVSVVDKSGEKTEAQCQGIGYLWANEMFEKVQKYTDIKLKMDQLYRTKGDTYRLPSKYMNLNAIYDIWDYNRLQDEITIDETEKKIIDECRPIVYFCYAYSTKLWDKFSESLGLRNGINVISGGIQIAANNMPQGELILIPLKKNAGRQFQLHIVMHFENCFADLGRKGFQKDIVDFSKDIARRIADGPLNKTKKCFRKNTGATPDDLMRQQHLDDWKVDMKAHENTNPLVLENENFFLPMKRVSITSEPTREQDVIALFNQLLAGGVIRGIKIMSTNERFTYDGLYHIIIDPPVDNHVFDKIKNPLGILRDTLGDLYEEYPAGICSEPKVLEYKFSLDGLIEDIESGIKNSNDINLVVAWEAAEQYKEKFYITSLLLDENIYMRQYHGITHKLFDITTSQAVCDLILLKDLITYLNNPEKCKDEQEQYDD</sequence>
<dbReference type="OrthoDB" id="9802640at2"/>
<evidence type="ECO:0008006" key="3">
    <source>
        <dbReference type="Google" id="ProtNLM"/>
    </source>
</evidence>
<evidence type="ECO:0000313" key="2">
    <source>
        <dbReference type="Proteomes" id="UP000183995"/>
    </source>
</evidence>
<keyword evidence="2" id="KW-1185">Reference proteome</keyword>
<dbReference type="STRING" id="1123282.SAMN02745823_00333"/>